<comment type="similarity">
    <text evidence="2 7">Belongs to the phosphohexose mutase family.</text>
</comment>
<sequence>MGSLKECIFRQYDIRGIYEKDFTDQDAELIGKAFGTMVQEKGETWVVVGRDNRKSSPALYQTLIRGLLSTGVNVLDIGVVISPIFYYATLLFQIPSGLMITASHNPASYNGLKIQLEGESIFGDTIQLLREKAVAGNFLCGSGILDHRSPVKAYGEMINNKIQLKGEKLKVVVDCGNGTAGMFAPGILQELGCEVIPLFCESDPNFPHHFPDPVCRENLKDLIHRVREEKADLGLGFDGDGDRLGVVDDQGHVVWGDMLMILFWREILPQYPGSTGIVEVKCSDLLVQEISRLGGHPQFYKTGHSLIKAKMKELNTVFTGEMSGHMFFADEYYGFDDAIYAAGRLLRIIASCGQPLSKLLSDLPQVYTTPELRISCPEELKASYVAKARAYFKEQDVELIEVDGVRAKFPEGWGLVRASNTGPELIVRCEGVRQEVLADIKGQIAEAIYPLVLKE</sequence>
<feature type="domain" description="Alpha-D-phosphohexomutase alpha/beta/alpha" evidence="10">
    <location>
        <begin position="153"/>
        <end position="251"/>
    </location>
</feature>
<dbReference type="Proteomes" id="UP001524944">
    <property type="component" value="Unassembled WGS sequence"/>
</dbReference>
<dbReference type="InterPro" id="IPR005844">
    <property type="entry name" value="A-D-PHexomutase_a/b/a-I"/>
</dbReference>
<keyword evidence="13" id="KW-1185">Reference proteome</keyword>
<keyword evidence="5 7" id="KW-0460">Magnesium</keyword>
<feature type="domain" description="Alpha-D-phosphohexomutase alpha/beta/alpha" evidence="11">
    <location>
        <begin position="255"/>
        <end position="367"/>
    </location>
</feature>
<dbReference type="InterPro" id="IPR016055">
    <property type="entry name" value="A-D-PHexomutase_a/b/a-I/II/III"/>
</dbReference>
<dbReference type="SUPFAM" id="SSF53738">
    <property type="entry name" value="Phosphoglucomutase, first 3 domains"/>
    <property type="match status" value="3"/>
</dbReference>
<reference evidence="12 13" key="1">
    <citation type="submission" date="2022-08" db="EMBL/GenBank/DDBJ databases">
        <title>Proteogenomics of the novel Dehalobacterium formicoaceticum strain EZ94 highlights a key role of methyltransferases during anaerobic dichloromethane degradation.</title>
        <authorList>
            <person name="Wasmund K."/>
        </authorList>
    </citation>
    <scope>NUCLEOTIDE SEQUENCE [LARGE SCALE GENOMIC DNA]</scope>
    <source>
        <strain evidence="12 13">EZ94</strain>
    </source>
</reference>
<evidence type="ECO:0000259" key="9">
    <source>
        <dbReference type="Pfam" id="PF02878"/>
    </source>
</evidence>
<dbReference type="InterPro" id="IPR005843">
    <property type="entry name" value="A-D-PHexomutase_C"/>
</dbReference>
<comment type="cofactor">
    <cofactor evidence="1">
        <name>Mg(2+)</name>
        <dbReference type="ChEBI" id="CHEBI:18420"/>
    </cofactor>
</comment>
<name>A0ABT1Y0P9_9FIRM</name>
<dbReference type="Gene3D" id="3.40.120.10">
    <property type="entry name" value="Alpha-D-Glucose-1,6-Bisphosphate, subunit A, domain 3"/>
    <property type="match status" value="3"/>
</dbReference>
<dbReference type="Pfam" id="PF02880">
    <property type="entry name" value="PGM_PMM_III"/>
    <property type="match status" value="1"/>
</dbReference>
<feature type="domain" description="Alpha-D-phosphohexomutase alpha/beta/alpha" evidence="9">
    <location>
        <begin position="8"/>
        <end position="129"/>
    </location>
</feature>
<evidence type="ECO:0000259" key="11">
    <source>
        <dbReference type="Pfam" id="PF02880"/>
    </source>
</evidence>
<dbReference type="InterPro" id="IPR005845">
    <property type="entry name" value="A-D-PHexomutase_a/b/a-II"/>
</dbReference>
<evidence type="ECO:0000259" key="8">
    <source>
        <dbReference type="Pfam" id="PF00408"/>
    </source>
</evidence>
<dbReference type="PANTHER" id="PTHR43771">
    <property type="entry name" value="PHOSPHOMANNOMUTASE"/>
    <property type="match status" value="1"/>
</dbReference>
<dbReference type="SUPFAM" id="SSF55957">
    <property type="entry name" value="Phosphoglucomutase, C-terminal domain"/>
    <property type="match status" value="1"/>
</dbReference>
<dbReference type="InterPro" id="IPR036900">
    <property type="entry name" value="A-D-PHexomutase_C_sf"/>
</dbReference>
<dbReference type="EMBL" id="JANPWE010000001">
    <property type="protein sequence ID" value="MCR6544425.1"/>
    <property type="molecule type" value="Genomic_DNA"/>
</dbReference>
<keyword evidence="3" id="KW-0597">Phosphoprotein</keyword>
<evidence type="ECO:0000256" key="3">
    <source>
        <dbReference type="ARBA" id="ARBA00022553"/>
    </source>
</evidence>
<dbReference type="InterPro" id="IPR005846">
    <property type="entry name" value="A-D-PHexomutase_a/b/a-III"/>
</dbReference>
<dbReference type="Pfam" id="PF02878">
    <property type="entry name" value="PGM_PMM_I"/>
    <property type="match status" value="1"/>
</dbReference>
<dbReference type="InterPro" id="IPR005841">
    <property type="entry name" value="Alpha-D-phosphohexomutase_SF"/>
</dbReference>
<comment type="caution">
    <text evidence="12">The sequence shown here is derived from an EMBL/GenBank/DDBJ whole genome shotgun (WGS) entry which is preliminary data.</text>
</comment>
<evidence type="ECO:0000256" key="6">
    <source>
        <dbReference type="ARBA" id="ARBA00023235"/>
    </source>
</evidence>
<dbReference type="Gene3D" id="3.30.310.50">
    <property type="entry name" value="Alpha-D-phosphohexomutase, C-terminal domain"/>
    <property type="match status" value="1"/>
</dbReference>
<dbReference type="PRINTS" id="PR00509">
    <property type="entry name" value="PGMPMM"/>
</dbReference>
<dbReference type="PROSITE" id="PS00710">
    <property type="entry name" value="PGM_PMM"/>
    <property type="match status" value="1"/>
</dbReference>
<dbReference type="Pfam" id="PF02879">
    <property type="entry name" value="PGM_PMM_II"/>
    <property type="match status" value="1"/>
</dbReference>
<protein>
    <submittedName>
        <fullName evidence="12">Phosphomannomutase/phosphoglucomutase</fullName>
    </submittedName>
</protein>
<dbReference type="CDD" id="cd03089">
    <property type="entry name" value="PMM_PGM"/>
    <property type="match status" value="1"/>
</dbReference>
<accession>A0ABT1Y0P9</accession>
<evidence type="ECO:0000259" key="10">
    <source>
        <dbReference type="Pfam" id="PF02879"/>
    </source>
</evidence>
<keyword evidence="6" id="KW-0413">Isomerase</keyword>
<dbReference type="PANTHER" id="PTHR43771:SF2">
    <property type="entry name" value="PHOSPHOMANNOMUTASE_PHOSPHOGLUCOMUTASE"/>
    <property type="match status" value="1"/>
</dbReference>
<organism evidence="12 13">
    <name type="scientific">Dehalobacterium formicoaceticum</name>
    <dbReference type="NCBI Taxonomy" id="51515"/>
    <lineage>
        <taxon>Bacteria</taxon>
        <taxon>Bacillati</taxon>
        <taxon>Bacillota</taxon>
        <taxon>Clostridia</taxon>
        <taxon>Eubacteriales</taxon>
        <taxon>Peptococcaceae</taxon>
        <taxon>Dehalobacterium</taxon>
    </lineage>
</organism>
<evidence type="ECO:0000256" key="4">
    <source>
        <dbReference type="ARBA" id="ARBA00022723"/>
    </source>
</evidence>
<gene>
    <name evidence="12" type="ORF">NVS47_02670</name>
</gene>
<dbReference type="RefSeq" id="WP_089609898.1">
    <property type="nucleotide sequence ID" value="NZ_CP022121.1"/>
</dbReference>
<feature type="domain" description="Alpha-D-phosphohexomutase C-terminal" evidence="8">
    <location>
        <begin position="372"/>
        <end position="447"/>
    </location>
</feature>
<dbReference type="Pfam" id="PF00408">
    <property type="entry name" value="PGM_PMM_IV"/>
    <property type="match status" value="1"/>
</dbReference>
<evidence type="ECO:0000256" key="7">
    <source>
        <dbReference type="RuleBase" id="RU004326"/>
    </source>
</evidence>
<evidence type="ECO:0000256" key="1">
    <source>
        <dbReference type="ARBA" id="ARBA00001946"/>
    </source>
</evidence>
<evidence type="ECO:0000256" key="2">
    <source>
        <dbReference type="ARBA" id="ARBA00010231"/>
    </source>
</evidence>
<proteinExistence type="inferred from homology"/>
<evidence type="ECO:0000313" key="13">
    <source>
        <dbReference type="Proteomes" id="UP001524944"/>
    </source>
</evidence>
<keyword evidence="4 7" id="KW-0479">Metal-binding</keyword>
<dbReference type="InterPro" id="IPR016066">
    <property type="entry name" value="A-D-PHexomutase_CS"/>
</dbReference>
<evidence type="ECO:0000256" key="5">
    <source>
        <dbReference type="ARBA" id="ARBA00022842"/>
    </source>
</evidence>
<evidence type="ECO:0000313" key="12">
    <source>
        <dbReference type="EMBL" id="MCR6544425.1"/>
    </source>
</evidence>